<keyword evidence="6" id="KW-0742">SOS response</keyword>
<dbReference type="InterPro" id="IPR038729">
    <property type="entry name" value="Rad50/SbcC_AAA"/>
</dbReference>
<evidence type="ECO:0000256" key="5">
    <source>
        <dbReference type="ARBA" id="ARBA00023125"/>
    </source>
</evidence>
<dbReference type="OrthoDB" id="9803889at2"/>
<evidence type="ECO:0000256" key="1">
    <source>
        <dbReference type="ARBA" id="ARBA00022490"/>
    </source>
</evidence>
<feature type="domain" description="Rad50/SbcC-type AAA" evidence="7">
    <location>
        <begin position="12"/>
        <end position="59"/>
    </location>
</feature>
<dbReference type="Proteomes" id="UP000274556">
    <property type="component" value="Unassembled WGS sequence"/>
</dbReference>
<comment type="subcellular location">
    <subcellularLocation>
        <location evidence="6">Cytoplasm</location>
    </subcellularLocation>
</comment>
<evidence type="ECO:0000256" key="4">
    <source>
        <dbReference type="ARBA" id="ARBA00022840"/>
    </source>
</evidence>
<keyword evidence="3 6" id="KW-0547">Nucleotide-binding</keyword>
<comment type="caution">
    <text evidence="8">The sequence shown here is derived from an EMBL/GenBank/DDBJ whole genome shotgun (WGS) entry which is preliminary data.</text>
</comment>
<dbReference type="GO" id="GO:0016887">
    <property type="term" value="F:ATP hydrolysis activity"/>
    <property type="evidence" value="ECO:0007669"/>
    <property type="project" value="InterPro"/>
</dbReference>
<dbReference type="SUPFAM" id="SSF52540">
    <property type="entry name" value="P-loop containing nucleoside triphosphate hydrolases"/>
    <property type="match status" value="1"/>
</dbReference>
<sequence length="378" mass="41856">MDGLTGPRLLTLRIRNLRNLRSVDLDLREKSQRILLTGDNGAGKTTLLEAVYLLARGRSFRGRKAGSLTTDGERRTLIEGRFREVDSSSDSILVFERSGRGSLRRYNSVPLGSLPPSDSPLRVKLVGENPQILLEGEPTLRRGLLDWNVFHVEHQLGRLRADLRRVLAQRNAALRQGGARVSTWDAAFVDLSGQITGKRVAFLERWRAQFRTLADDFAFLDGCDLFFERGWPEDSDLLDILERGRSAEIQRGQTLAGAHRADIRIGRDGSPSRLSRGQAKVVVCLLQLAAERVHRMTGLAPSLWLLDDVDAELDKGTADRLWRVLGESVAQLFIARLSAESGGIADGSTMPDAMFHVEHGVLTPPAIVDLTPTRLSSV</sequence>
<dbReference type="GO" id="GO:0003697">
    <property type="term" value="F:single-stranded DNA binding"/>
    <property type="evidence" value="ECO:0007669"/>
    <property type="project" value="UniProtKB-UniRule"/>
</dbReference>
<dbReference type="Gene3D" id="1.20.1050.90">
    <property type="entry name" value="RecF/RecN/SMC, N-terminal domain"/>
    <property type="match status" value="1"/>
</dbReference>
<evidence type="ECO:0000256" key="6">
    <source>
        <dbReference type="HAMAP-Rule" id="MF_00365"/>
    </source>
</evidence>
<keyword evidence="6" id="KW-0234">DNA repair</keyword>
<evidence type="ECO:0000313" key="9">
    <source>
        <dbReference type="Proteomes" id="UP000274556"/>
    </source>
</evidence>
<accession>A0A495V474</accession>
<keyword evidence="5 6" id="KW-0238">DNA-binding</keyword>
<evidence type="ECO:0000256" key="3">
    <source>
        <dbReference type="ARBA" id="ARBA00022741"/>
    </source>
</evidence>
<dbReference type="Pfam" id="PF13476">
    <property type="entry name" value="AAA_23"/>
    <property type="match status" value="1"/>
</dbReference>
<dbReference type="NCBIfam" id="TIGR00611">
    <property type="entry name" value="recf"/>
    <property type="match status" value="1"/>
</dbReference>
<dbReference type="AlphaFoldDB" id="A0A495V474"/>
<dbReference type="GO" id="GO:0006302">
    <property type="term" value="P:double-strand break repair"/>
    <property type="evidence" value="ECO:0007669"/>
    <property type="project" value="InterPro"/>
</dbReference>
<name>A0A495V474_9GAMM</name>
<comment type="similarity">
    <text evidence="6">Belongs to the RecF family.</text>
</comment>
<evidence type="ECO:0000259" key="7">
    <source>
        <dbReference type="Pfam" id="PF13476"/>
    </source>
</evidence>
<reference evidence="8 9" key="1">
    <citation type="submission" date="2018-10" db="EMBL/GenBank/DDBJ databases">
        <title>Genomic Encyclopedia of Archaeal and Bacterial Type Strains, Phase II (KMG-II): from individual species to whole genera.</title>
        <authorList>
            <person name="Goeker M."/>
        </authorList>
    </citation>
    <scope>NUCLEOTIDE SEQUENCE [LARGE SCALE GENOMIC DNA]</scope>
    <source>
        <strain evidence="8 9">DSM 235</strain>
    </source>
</reference>
<evidence type="ECO:0000256" key="2">
    <source>
        <dbReference type="ARBA" id="ARBA00022705"/>
    </source>
</evidence>
<dbReference type="GO" id="GO:0005524">
    <property type="term" value="F:ATP binding"/>
    <property type="evidence" value="ECO:0007669"/>
    <property type="project" value="UniProtKB-UniRule"/>
</dbReference>
<keyword evidence="9" id="KW-1185">Reference proteome</keyword>
<evidence type="ECO:0000313" key="8">
    <source>
        <dbReference type="EMBL" id="RKT44109.1"/>
    </source>
</evidence>
<gene>
    <name evidence="6" type="primary">recF</name>
    <name evidence="8" type="ORF">BDD21_1481</name>
</gene>
<dbReference type="InterPro" id="IPR001238">
    <property type="entry name" value="DNA-binding_RecF"/>
</dbReference>
<dbReference type="PANTHER" id="PTHR32182:SF0">
    <property type="entry name" value="DNA REPLICATION AND REPAIR PROTEIN RECF"/>
    <property type="match status" value="1"/>
</dbReference>
<dbReference type="HAMAP" id="MF_00365">
    <property type="entry name" value="RecF"/>
    <property type="match status" value="1"/>
</dbReference>
<feature type="binding site" evidence="6">
    <location>
        <begin position="38"/>
        <end position="45"/>
    </location>
    <ligand>
        <name>ATP</name>
        <dbReference type="ChEBI" id="CHEBI:30616"/>
    </ligand>
</feature>
<dbReference type="InterPro" id="IPR042174">
    <property type="entry name" value="RecF_2"/>
</dbReference>
<keyword evidence="4 6" id="KW-0067">ATP-binding</keyword>
<dbReference type="RefSeq" id="WP_120796595.1">
    <property type="nucleotide sequence ID" value="NZ_RBXL01000001.1"/>
</dbReference>
<dbReference type="PANTHER" id="PTHR32182">
    <property type="entry name" value="DNA REPLICATION AND REPAIR PROTEIN RECF"/>
    <property type="match status" value="1"/>
</dbReference>
<dbReference type="GO" id="GO:0006260">
    <property type="term" value="P:DNA replication"/>
    <property type="evidence" value="ECO:0007669"/>
    <property type="project" value="UniProtKB-UniRule"/>
</dbReference>
<dbReference type="EMBL" id="RBXL01000001">
    <property type="protein sequence ID" value="RKT44109.1"/>
    <property type="molecule type" value="Genomic_DNA"/>
</dbReference>
<dbReference type="InterPro" id="IPR027417">
    <property type="entry name" value="P-loop_NTPase"/>
</dbReference>
<proteinExistence type="inferred from homology"/>
<dbReference type="GO" id="GO:0005737">
    <property type="term" value="C:cytoplasm"/>
    <property type="evidence" value="ECO:0007669"/>
    <property type="project" value="UniProtKB-SubCell"/>
</dbReference>
<keyword evidence="2 6" id="KW-0235">DNA replication</keyword>
<dbReference type="GO" id="GO:0009432">
    <property type="term" value="P:SOS response"/>
    <property type="evidence" value="ECO:0007669"/>
    <property type="project" value="UniProtKB-UniRule"/>
</dbReference>
<keyword evidence="1 6" id="KW-0963">Cytoplasm</keyword>
<dbReference type="Gene3D" id="3.40.50.300">
    <property type="entry name" value="P-loop containing nucleotide triphosphate hydrolases"/>
    <property type="match status" value="1"/>
</dbReference>
<comment type="function">
    <text evidence="6">The RecF protein is involved in DNA metabolism; it is required for DNA replication and normal SOS inducibility. RecF binds preferentially to single-stranded, linear DNA. It also seems to bind ATP.</text>
</comment>
<protein>
    <recommendedName>
        <fullName evidence="6">DNA replication and repair protein RecF</fullName>
    </recommendedName>
</protein>
<dbReference type="GO" id="GO:0000731">
    <property type="term" value="P:DNA synthesis involved in DNA repair"/>
    <property type="evidence" value="ECO:0007669"/>
    <property type="project" value="TreeGrafter"/>
</dbReference>
<organism evidence="8 9">
    <name type="scientific">Thiocapsa rosea</name>
    <dbReference type="NCBI Taxonomy" id="69360"/>
    <lineage>
        <taxon>Bacteria</taxon>
        <taxon>Pseudomonadati</taxon>
        <taxon>Pseudomonadota</taxon>
        <taxon>Gammaproteobacteria</taxon>
        <taxon>Chromatiales</taxon>
        <taxon>Chromatiaceae</taxon>
        <taxon>Thiocapsa</taxon>
    </lineage>
</organism>
<keyword evidence="6" id="KW-0227">DNA damage</keyword>